<dbReference type="GeneID" id="63828690"/>
<accession>A0A165D1W8</accession>
<dbReference type="OrthoDB" id="10603316at2759"/>
<protein>
    <submittedName>
        <fullName evidence="1">Uncharacterized protein</fullName>
    </submittedName>
</protein>
<sequence>MSTSTKTPRKDVKVGHKIWAKMIIDANALNRPSGKLSTTMKNIFNHKPVLKQAYVLKVESTHLVVAYTTTFGEDTALPENVKDHSAWYPIAPATGAHPPLPELPSRKPAWIYLGPVINVDDEIVEVLTESLSEESIEKVIAALKK</sequence>
<evidence type="ECO:0000313" key="1">
    <source>
        <dbReference type="EMBL" id="KZT03987.1"/>
    </source>
</evidence>
<proteinExistence type="predicted"/>
<name>A0A165D1W8_9APHY</name>
<dbReference type="AlphaFoldDB" id="A0A165D1W8"/>
<dbReference type="RefSeq" id="XP_040761727.1">
    <property type="nucleotide sequence ID" value="XM_040911662.1"/>
</dbReference>
<dbReference type="Proteomes" id="UP000076871">
    <property type="component" value="Unassembled WGS sequence"/>
</dbReference>
<keyword evidence="2" id="KW-1185">Reference proteome</keyword>
<dbReference type="EMBL" id="KV427640">
    <property type="protein sequence ID" value="KZT03987.1"/>
    <property type="molecule type" value="Genomic_DNA"/>
</dbReference>
<evidence type="ECO:0000313" key="2">
    <source>
        <dbReference type="Proteomes" id="UP000076871"/>
    </source>
</evidence>
<reference evidence="1 2" key="1">
    <citation type="journal article" date="2016" name="Mol. Biol. Evol.">
        <title>Comparative Genomics of Early-Diverging Mushroom-Forming Fungi Provides Insights into the Origins of Lignocellulose Decay Capabilities.</title>
        <authorList>
            <person name="Nagy L.G."/>
            <person name="Riley R."/>
            <person name="Tritt A."/>
            <person name="Adam C."/>
            <person name="Daum C."/>
            <person name="Floudas D."/>
            <person name="Sun H."/>
            <person name="Yadav J.S."/>
            <person name="Pangilinan J."/>
            <person name="Larsson K.H."/>
            <person name="Matsuura K."/>
            <person name="Barry K."/>
            <person name="Labutti K."/>
            <person name="Kuo R."/>
            <person name="Ohm R.A."/>
            <person name="Bhattacharya S.S."/>
            <person name="Shirouzu T."/>
            <person name="Yoshinaga Y."/>
            <person name="Martin F.M."/>
            <person name="Grigoriev I.V."/>
            <person name="Hibbett D.S."/>
        </authorList>
    </citation>
    <scope>NUCLEOTIDE SEQUENCE [LARGE SCALE GENOMIC DNA]</scope>
    <source>
        <strain evidence="1 2">93-53</strain>
    </source>
</reference>
<gene>
    <name evidence="1" type="ORF">LAESUDRAFT_751384</name>
</gene>
<dbReference type="InParanoid" id="A0A165D1W8"/>
<organism evidence="1 2">
    <name type="scientific">Laetiporus sulphureus 93-53</name>
    <dbReference type="NCBI Taxonomy" id="1314785"/>
    <lineage>
        <taxon>Eukaryota</taxon>
        <taxon>Fungi</taxon>
        <taxon>Dikarya</taxon>
        <taxon>Basidiomycota</taxon>
        <taxon>Agaricomycotina</taxon>
        <taxon>Agaricomycetes</taxon>
        <taxon>Polyporales</taxon>
        <taxon>Laetiporus</taxon>
    </lineage>
</organism>